<organism evidence="1 2">
    <name type="scientific">Antrihabitans stalagmiti</name>
    <dbReference type="NCBI Taxonomy" id="2799499"/>
    <lineage>
        <taxon>Bacteria</taxon>
        <taxon>Bacillati</taxon>
        <taxon>Actinomycetota</taxon>
        <taxon>Actinomycetes</taxon>
        <taxon>Mycobacteriales</taxon>
        <taxon>Nocardiaceae</taxon>
        <taxon>Antrihabitans</taxon>
    </lineage>
</organism>
<dbReference type="Proteomes" id="UP000655868">
    <property type="component" value="Unassembled WGS sequence"/>
</dbReference>
<protein>
    <recommendedName>
        <fullName evidence="3">Spheroidene monooxygenase</fullName>
    </recommendedName>
</protein>
<dbReference type="RefSeq" id="WP_199704152.1">
    <property type="nucleotide sequence ID" value="NZ_JAEMNV010000003.1"/>
</dbReference>
<reference evidence="1" key="1">
    <citation type="submission" date="2020-12" db="EMBL/GenBank/DDBJ databases">
        <title>Antrihabitans popcorni sp. nov. and Antrihabitans auranticaus sp. nov., isolated from a larva cave.</title>
        <authorList>
            <person name="Lee S.D."/>
            <person name="Kim I.S."/>
        </authorList>
    </citation>
    <scope>NUCLEOTIDE SEQUENCE</scope>
    <source>
        <strain evidence="1">YC3-6</strain>
    </source>
</reference>
<evidence type="ECO:0000313" key="2">
    <source>
        <dbReference type="Proteomes" id="UP000655868"/>
    </source>
</evidence>
<dbReference type="AlphaFoldDB" id="A0A934NQ86"/>
<evidence type="ECO:0000313" key="1">
    <source>
        <dbReference type="EMBL" id="MBJ8339418.1"/>
    </source>
</evidence>
<dbReference type="EMBL" id="JAEMNV010000003">
    <property type="protein sequence ID" value="MBJ8339418.1"/>
    <property type="molecule type" value="Genomic_DNA"/>
</dbReference>
<accession>A0A934NQ86</accession>
<comment type="caution">
    <text evidence="1">The sequence shown here is derived from an EMBL/GenBank/DDBJ whole genome shotgun (WGS) entry which is preliminary data.</text>
</comment>
<proteinExistence type="predicted"/>
<dbReference type="CDD" id="cd21650">
    <property type="entry name" value="CrtA-like"/>
    <property type="match status" value="1"/>
</dbReference>
<evidence type="ECO:0008006" key="3">
    <source>
        <dbReference type="Google" id="ProtNLM"/>
    </source>
</evidence>
<dbReference type="InterPro" id="IPR049574">
    <property type="entry name" value="CrtA-like"/>
</dbReference>
<name>A0A934NQ86_9NOCA</name>
<sequence length="223" mass="24443">MVTSVHFADVGFRAVQELLREPTTAPGLRRSTLAVVLPLTGRPKSIHNANRIGLVADWDSDDAITEFLATHPVAHRLASGWHIRLEPIRVAGNWPDLPAVSPDAPRNDDGPVAALTLARTKESELVRFNRLGGDAEDHVPTVPGSIWATALINPPFYATFSLWRDQSALTEFAHRRGAHRVAIDEDKAKPMLTEHGSLRFRPYACSGAITGRNPIPEFAICPE</sequence>
<keyword evidence="2" id="KW-1185">Reference proteome</keyword>
<gene>
    <name evidence="1" type="ORF">JGU71_11005</name>
</gene>